<keyword evidence="5" id="KW-1185">Reference proteome</keyword>
<feature type="chain" id="PRO_5013598601" description="LTD domain-containing protein" evidence="2">
    <location>
        <begin position="22"/>
        <end position="762"/>
    </location>
</feature>
<feature type="domain" description="LTD" evidence="3">
    <location>
        <begin position="569"/>
        <end position="691"/>
    </location>
</feature>
<evidence type="ECO:0000313" key="5">
    <source>
        <dbReference type="Proteomes" id="UP000226437"/>
    </source>
</evidence>
<reference evidence="4 5" key="1">
    <citation type="submission" date="2017-10" db="EMBL/GenBank/DDBJ databases">
        <title>The draft genome sequence of Lewinella marina KCTC 32374.</title>
        <authorList>
            <person name="Wang K."/>
        </authorList>
    </citation>
    <scope>NUCLEOTIDE SEQUENCE [LARGE SCALE GENOMIC DNA]</scope>
    <source>
        <strain evidence="4 5">MKG-38</strain>
    </source>
</reference>
<dbReference type="PROSITE" id="PS51841">
    <property type="entry name" value="LTD"/>
    <property type="match status" value="1"/>
</dbReference>
<feature type="transmembrane region" description="Helical" evidence="1">
    <location>
        <begin position="739"/>
        <end position="759"/>
    </location>
</feature>
<keyword evidence="1" id="KW-0812">Transmembrane</keyword>
<proteinExistence type="predicted"/>
<dbReference type="Pfam" id="PF00932">
    <property type="entry name" value="LTD"/>
    <property type="match status" value="1"/>
</dbReference>
<dbReference type="InterPro" id="IPR036415">
    <property type="entry name" value="Lamin_tail_dom_sf"/>
</dbReference>
<evidence type="ECO:0000256" key="1">
    <source>
        <dbReference type="SAM" id="Phobius"/>
    </source>
</evidence>
<gene>
    <name evidence="4" type="ORF">CGL56_11125</name>
</gene>
<accession>A0A2G0CE45</accession>
<dbReference type="EMBL" id="PDLO01000004">
    <property type="protein sequence ID" value="PHK98248.1"/>
    <property type="molecule type" value="Genomic_DNA"/>
</dbReference>
<dbReference type="AlphaFoldDB" id="A0A2G0CE45"/>
<protein>
    <recommendedName>
        <fullName evidence="3">LTD domain-containing protein</fullName>
    </recommendedName>
</protein>
<feature type="signal peptide" evidence="2">
    <location>
        <begin position="1"/>
        <end position="21"/>
    </location>
</feature>
<sequence>MHLLLPILTALLCALSAPLRAQEGLVLEPTPGSYVTDQEVVIRGGDAGAVYYTTDGSRPTLQSSRYPGGPIHVGHSQVVRAAVFADGERRAEVGGSYLIDEPRSPLLTLSVGIDPGRLFHPRTGWFEAGDTPRRPNWDTHREHPVHVDLLEADGTPVFGGTVGFRLFGGTSRSHPQKSFSLSARKTYGKNKIEYPLFGPNGLDEFRFLVVRNGGSDWGRSYLRDALMTGLLQDPSWDLERQDSRPVRVFLNGRYWGVYHLREKINPRFLADHHRGVDKDSLSLLEHRLTAKHGSTTEYEQLLSYLERSDLSDPAAYAGLQELMDVDNFQRLQIAQTYFDNRDAGGNIRYWRPDGPDGRFRWILYDVDQGFGLHRDSGWTANTLELLTAPDGPVWPNPPWATLFQRKLLANPTYRRQFVNRTLDYLHTDFSAEAVTERLEAAIAAVEPEMPRHLRRWEQREHYWRYHLDQLRRFALFRPRYLREQFRDYFGGGADREVAITAGRGGYIVLNQNLHVGSDGLEGQYFSRFPISLEAVAEPGYHFAGWEGLADLSPSLDLSLAEDRPYRLKAKFVPARHAAADAVIINEVCPRHPQAGDWLEIHNRGDSLVDLSGWYLIDDSDRRFVLPDARLPAGGYLVICEDTAAFRAAYPGVTEVLGNLPYGLNKSEDRIGLYAHDNSYVNAISWQLPTTADTIFTYALALPGLDNGRHRNWVQEAGDGTPGGPNPEHLQAAIMTRQRFWLRVGIGLAVLLLVGVVRTWRPD</sequence>
<dbReference type="RefSeq" id="WP_099106634.1">
    <property type="nucleotide sequence ID" value="NZ_JAATJF010000004.1"/>
</dbReference>
<dbReference type="InterPro" id="IPR001322">
    <property type="entry name" value="Lamin_tail_dom"/>
</dbReference>
<dbReference type="Proteomes" id="UP000226437">
    <property type="component" value="Unassembled WGS sequence"/>
</dbReference>
<keyword evidence="1" id="KW-1133">Transmembrane helix</keyword>
<organism evidence="4 5">
    <name type="scientific">Neolewinella marina</name>
    <dbReference type="NCBI Taxonomy" id="438751"/>
    <lineage>
        <taxon>Bacteria</taxon>
        <taxon>Pseudomonadati</taxon>
        <taxon>Bacteroidota</taxon>
        <taxon>Saprospiria</taxon>
        <taxon>Saprospirales</taxon>
        <taxon>Lewinellaceae</taxon>
        <taxon>Neolewinella</taxon>
    </lineage>
</organism>
<dbReference type="OrthoDB" id="9806464at2"/>
<comment type="caution">
    <text evidence="4">The sequence shown here is derived from an EMBL/GenBank/DDBJ whole genome shotgun (WGS) entry which is preliminary data.</text>
</comment>
<dbReference type="SUPFAM" id="SSF74853">
    <property type="entry name" value="Lamin A/C globular tail domain"/>
    <property type="match status" value="1"/>
</dbReference>
<evidence type="ECO:0000259" key="3">
    <source>
        <dbReference type="PROSITE" id="PS51841"/>
    </source>
</evidence>
<dbReference type="Pfam" id="PF13290">
    <property type="entry name" value="CHB_HEX_C_1"/>
    <property type="match status" value="1"/>
</dbReference>
<dbReference type="Gene3D" id="2.60.40.1260">
    <property type="entry name" value="Lamin Tail domain"/>
    <property type="match status" value="1"/>
</dbReference>
<evidence type="ECO:0000256" key="2">
    <source>
        <dbReference type="SAM" id="SignalP"/>
    </source>
</evidence>
<evidence type="ECO:0000313" key="4">
    <source>
        <dbReference type="EMBL" id="PHK98248.1"/>
    </source>
</evidence>
<keyword evidence="2" id="KW-0732">Signal</keyword>
<dbReference type="InterPro" id="IPR014867">
    <property type="entry name" value="Spore_coat_CotH_CotH2/3/7"/>
</dbReference>
<keyword evidence="1" id="KW-0472">Membrane</keyword>
<dbReference type="InterPro" id="IPR059177">
    <property type="entry name" value="GH29D-like_dom"/>
</dbReference>
<dbReference type="Pfam" id="PF08757">
    <property type="entry name" value="CotH"/>
    <property type="match status" value="1"/>
</dbReference>
<name>A0A2G0CE45_9BACT</name>